<feature type="compositionally biased region" description="Basic residues" evidence="3">
    <location>
        <begin position="462"/>
        <end position="473"/>
    </location>
</feature>
<feature type="region of interest" description="Disordered" evidence="3">
    <location>
        <begin position="613"/>
        <end position="715"/>
    </location>
</feature>
<dbReference type="PANTHER" id="PTHR14490:SF5">
    <property type="entry name" value="PROTEIN KRI1 HOMOLOG"/>
    <property type="match status" value="1"/>
</dbReference>
<dbReference type="InterPro" id="IPR024626">
    <property type="entry name" value="Kri1-like_C"/>
</dbReference>
<dbReference type="PANTHER" id="PTHR14490">
    <property type="entry name" value="ZINC FINGER, ZZ TYPE"/>
    <property type="match status" value="1"/>
</dbReference>
<feature type="region of interest" description="Disordered" evidence="3">
    <location>
        <begin position="808"/>
        <end position="865"/>
    </location>
</feature>
<feature type="compositionally biased region" description="Basic residues" evidence="3">
    <location>
        <begin position="763"/>
        <end position="773"/>
    </location>
</feature>
<feature type="region of interest" description="Disordered" evidence="3">
    <location>
        <begin position="266"/>
        <end position="320"/>
    </location>
</feature>
<feature type="region of interest" description="Disordered" evidence="3">
    <location>
        <begin position="155"/>
        <end position="174"/>
    </location>
</feature>
<feature type="region of interest" description="Disordered" evidence="3">
    <location>
        <begin position="43"/>
        <end position="72"/>
    </location>
</feature>
<feature type="region of interest" description="Disordered" evidence="3">
    <location>
        <begin position="763"/>
        <end position="789"/>
    </location>
</feature>
<evidence type="ECO:0000256" key="1">
    <source>
        <dbReference type="ARBA" id="ARBA00007473"/>
    </source>
</evidence>
<name>A0AAN9A987_HALRR</name>
<feature type="compositionally biased region" description="Basic residues" evidence="3">
    <location>
        <begin position="810"/>
        <end position="822"/>
    </location>
</feature>
<feature type="region of interest" description="Disordered" evidence="3">
    <location>
        <begin position="449"/>
        <end position="473"/>
    </location>
</feature>
<feature type="region of interest" description="Disordered" evidence="3">
    <location>
        <begin position="1"/>
        <end position="21"/>
    </location>
</feature>
<dbReference type="InterPro" id="IPR018034">
    <property type="entry name" value="Kri1"/>
</dbReference>
<evidence type="ECO:0000313" key="5">
    <source>
        <dbReference type="EMBL" id="KAK7076765.1"/>
    </source>
</evidence>
<dbReference type="AlphaFoldDB" id="A0AAN9A987"/>
<feature type="compositionally biased region" description="Basic and acidic residues" evidence="3">
    <location>
        <begin position="303"/>
        <end position="320"/>
    </location>
</feature>
<feature type="compositionally biased region" description="Acidic residues" evidence="3">
    <location>
        <begin position="266"/>
        <end position="275"/>
    </location>
</feature>
<evidence type="ECO:0000259" key="4">
    <source>
        <dbReference type="Pfam" id="PF12936"/>
    </source>
</evidence>
<gene>
    <name evidence="5" type="ORF">SK128_022982</name>
</gene>
<comment type="similarity">
    <text evidence="1">Belongs to the KRI1 family.</text>
</comment>
<dbReference type="Proteomes" id="UP001381693">
    <property type="component" value="Unassembled WGS sequence"/>
</dbReference>
<dbReference type="EMBL" id="JAXCGZ010009556">
    <property type="protein sequence ID" value="KAK7076765.1"/>
    <property type="molecule type" value="Genomic_DNA"/>
</dbReference>
<dbReference type="Pfam" id="PF05178">
    <property type="entry name" value="Kri1"/>
    <property type="match status" value="1"/>
</dbReference>
<feature type="compositionally biased region" description="Acidic residues" evidence="3">
    <location>
        <begin position="9"/>
        <end position="18"/>
    </location>
</feature>
<dbReference type="GO" id="GO:0005730">
    <property type="term" value="C:nucleolus"/>
    <property type="evidence" value="ECO:0007669"/>
    <property type="project" value="TreeGrafter"/>
</dbReference>
<feature type="compositionally biased region" description="Basic and acidic residues" evidence="3">
    <location>
        <begin position="635"/>
        <end position="644"/>
    </location>
</feature>
<evidence type="ECO:0000256" key="3">
    <source>
        <dbReference type="SAM" id="MobiDB-lite"/>
    </source>
</evidence>
<reference evidence="5 6" key="1">
    <citation type="submission" date="2023-11" db="EMBL/GenBank/DDBJ databases">
        <title>Halocaridina rubra genome assembly.</title>
        <authorList>
            <person name="Smith C."/>
        </authorList>
    </citation>
    <scope>NUCLEOTIDE SEQUENCE [LARGE SCALE GENOMIC DNA]</scope>
    <source>
        <strain evidence="5">EP-1</strain>
        <tissue evidence="5">Whole</tissue>
    </source>
</reference>
<sequence length="895" mass="104029">MPKKNLLFNDEEEGEDEDFKINEDYATGYERWRRNEELAKCKARGIDIDESSSSGSDEDEDGKTLEKPDNPEFDREFLLSLGTLYKMGKGENIDVKEVQFFKGDFRIEKEKEDQPLTLKDFERQVILEREGKYDEDETGIAKNDYQVKASEKIKLEDGLEESDDDDEGDGLLSSGLFKVKEVEKTDQSKSSETAPDDEIVDFVKGVSSSISDPKQRDILENVKNVWTNEKLNKKDKWLADFFLNKRYLEDDTGEGLANDLLDEEELSDDLEEEDNPLSTQYKFRHQEPGDYIKRHPRNVSDTLRPKDEKRKEKREATKQRILAKKEEKRKEIEVLKSLKLKEIEEKIDKIREASGNEDIDLGHVDLEDDFDPDQHDKYMEQMFGDDYYDPSNVEQEIPDFEDVEDDTKVFDNWTRGSASQDIEETFEDDGNYAKCNDDENFSIDAEYDCDYDNEGESQTPKKTTRRKGRRHQSKFSKAVEKEKPLFDPKEKDFASYFDEYYKLDFEDVVGGIPCRFKYRKVEPNNFGLTTEEILSAQNSDLNKWVGIKKIVKYYRTREEEMKDKVFYQNRALYEHVKRKYMPSLFAESPEELAEQEREKRRLKNLKRKQRKWMLRQGMTETPEDNTEFVEQTPDNNKRPLEEGHSGLPKKKPKKNYTDNGHSMLINDGSQSKSKNSKQKKGAIVEESSVLTDNTVHVSHKEEKESTPKKKKKDLMCNQKGFGNIEKEGNNVDNTYSGGNVDVLVEKTSKCSEVSAINENALPKLKKKKKKKKLSIGEQSDPCSTESSATEVVRKIGVEGKNIYHDALLKTKAKHSSHKKIRNRSIDTKINTQSSPHKHNPQKKSKNDRKNSLKKKFHTKKNKANEYFKGISDARLEAYGQNPKKLKNRVKYGEDV</sequence>
<proteinExistence type="inferred from homology"/>
<accession>A0AAN9A987</accession>
<feature type="compositionally biased region" description="Polar residues" evidence="3">
    <location>
        <begin position="776"/>
        <end position="789"/>
    </location>
</feature>
<comment type="caution">
    <text evidence="5">The sequence shown here is derived from an EMBL/GenBank/DDBJ whole genome shotgun (WGS) entry which is preliminary data.</text>
</comment>
<feature type="compositionally biased region" description="Acidic residues" evidence="3">
    <location>
        <begin position="158"/>
        <end position="169"/>
    </location>
</feature>
<dbReference type="GO" id="GO:0030686">
    <property type="term" value="C:90S preribosome"/>
    <property type="evidence" value="ECO:0007669"/>
    <property type="project" value="TreeGrafter"/>
</dbReference>
<feature type="compositionally biased region" description="Basic and acidic residues" evidence="3">
    <location>
        <begin position="284"/>
        <end position="293"/>
    </location>
</feature>
<keyword evidence="6" id="KW-1185">Reference proteome</keyword>
<dbReference type="Pfam" id="PF12936">
    <property type="entry name" value="Kri1_C"/>
    <property type="match status" value="1"/>
</dbReference>
<evidence type="ECO:0000313" key="6">
    <source>
        <dbReference type="Proteomes" id="UP001381693"/>
    </source>
</evidence>
<evidence type="ECO:0000256" key="2">
    <source>
        <dbReference type="ARBA" id="ARBA00017294"/>
    </source>
</evidence>
<feature type="compositionally biased region" description="Basic and acidic residues" evidence="3">
    <location>
        <begin position="62"/>
        <end position="72"/>
    </location>
</feature>
<feature type="compositionally biased region" description="Basic residues" evidence="3">
    <location>
        <begin position="835"/>
        <end position="861"/>
    </location>
</feature>
<dbReference type="GO" id="GO:0000447">
    <property type="term" value="P:endonucleolytic cleavage in ITS1 to separate SSU-rRNA from 5.8S rRNA and LSU-rRNA from tricistronic rRNA transcript (SSU-rRNA, 5.8S rRNA, LSU-rRNA)"/>
    <property type="evidence" value="ECO:0007669"/>
    <property type="project" value="TreeGrafter"/>
</dbReference>
<organism evidence="5 6">
    <name type="scientific">Halocaridina rubra</name>
    <name type="common">Hawaiian red shrimp</name>
    <dbReference type="NCBI Taxonomy" id="373956"/>
    <lineage>
        <taxon>Eukaryota</taxon>
        <taxon>Metazoa</taxon>
        <taxon>Ecdysozoa</taxon>
        <taxon>Arthropoda</taxon>
        <taxon>Crustacea</taxon>
        <taxon>Multicrustacea</taxon>
        <taxon>Malacostraca</taxon>
        <taxon>Eumalacostraca</taxon>
        <taxon>Eucarida</taxon>
        <taxon>Decapoda</taxon>
        <taxon>Pleocyemata</taxon>
        <taxon>Caridea</taxon>
        <taxon>Atyoidea</taxon>
        <taxon>Atyidae</taxon>
        <taxon>Halocaridina</taxon>
    </lineage>
</organism>
<protein>
    <recommendedName>
        <fullName evidence="2">Protein KRI1 homolog</fullName>
    </recommendedName>
</protein>
<feature type="compositionally biased region" description="Basic and acidic residues" evidence="3">
    <location>
        <begin position="698"/>
        <end position="707"/>
    </location>
</feature>
<feature type="domain" description="Kri1-like C-terminal" evidence="4">
    <location>
        <begin position="492"/>
        <end position="579"/>
    </location>
</feature>